<keyword evidence="3" id="KW-0677">Repeat</keyword>
<feature type="domain" description="HAT C-terminal dimerisation" evidence="9">
    <location>
        <begin position="1017"/>
        <end position="1096"/>
    </location>
</feature>
<evidence type="ECO:0000256" key="2">
    <source>
        <dbReference type="ARBA" id="ARBA00022723"/>
    </source>
</evidence>
<feature type="region of interest" description="Disordered" evidence="7">
    <location>
        <begin position="969"/>
        <end position="1011"/>
    </location>
</feature>
<comment type="subcellular location">
    <subcellularLocation>
        <location evidence="1">Nucleus</location>
    </subcellularLocation>
</comment>
<keyword evidence="4" id="KW-0863">Zinc-finger</keyword>
<feature type="region of interest" description="Disordered" evidence="7">
    <location>
        <begin position="304"/>
        <end position="338"/>
    </location>
</feature>
<dbReference type="GO" id="GO:0005634">
    <property type="term" value="C:nucleus"/>
    <property type="evidence" value="ECO:0007669"/>
    <property type="project" value="UniProtKB-SubCell"/>
</dbReference>
<dbReference type="SUPFAM" id="SSF63829">
    <property type="entry name" value="Calcium-dependent phosphotriesterase"/>
    <property type="match status" value="1"/>
</dbReference>
<keyword evidence="8" id="KW-0812">Transmembrane</keyword>
<proteinExistence type="predicted"/>
<dbReference type="Gene3D" id="2.120.10.30">
    <property type="entry name" value="TolB, C-terminal domain"/>
    <property type="match status" value="1"/>
</dbReference>
<dbReference type="Proteomes" id="UP000663852">
    <property type="component" value="Unassembled WGS sequence"/>
</dbReference>
<dbReference type="InterPro" id="IPR012337">
    <property type="entry name" value="RNaseH-like_sf"/>
</dbReference>
<organism evidence="11 12">
    <name type="scientific">Adineta ricciae</name>
    <name type="common">Rotifer</name>
    <dbReference type="NCBI Taxonomy" id="249248"/>
    <lineage>
        <taxon>Eukaryota</taxon>
        <taxon>Metazoa</taxon>
        <taxon>Spiralia</taxon>
        <taxon>Gnathifera</taxon>
        <taxon>Rotifera</taxon>
        <taxon>Eurotatoria</taxon>
        <taxon>Bdelloidea</taxon>
        <taxon>Adinetida</taxon>
        <taxon>Adinetidae</taxon>
        <taxon>Adineta</taxon>
    </lineage>
</organism>
<keyword evidence="2" id="KW-0479">Metal-binding</keyword>
<dbReference type="GO" id="GO:0008270">
    <property type="term" value="F:zinc ion binding"/>
    <property type="evidence" value="ECO:0007669"/>
    <property type="project" value="UniProtKB-KW"/>
</dbReference>
<dbReference type="Pfam" id="PF01436">
    <property type="entry name" value="NHL"/>
    <property type="match status" value="1"/>
</dbReference>
<keyword evidence="5" id="KW-0862">Zinc</keyword>
<protein>
    <recommendedName>
        <fullName evidence="9">HAT C-terminal dimerisation domain-containing protein</fullName>
    </recommendedName>
</protein>
<gene>
    <name evidence="10" type="ORF">EDS130_LOCUS25821</name>
    <name evidence="11" type="ORF">XAT740_LOCUS37936</name>
</gene>
<keyword evidence="6" id="KW-0539">Nucleus</keyword>
<dbReference type="OrthoDB" id="1607513at2759"/>
<comment type="caution">
    <text evidence="11">The sequence shown here is derived from an EMBL/GenBank/DDBJ whole genome shotgun (WGS) entry which is preliminary data.</text>
</comment>
<feature type="compositionally biased region" description="Basic residues" evidence="7">
    <location>
        <begin position="987"/>
        <end position="996"/>
    </location>
</feature>
<dbReference type="InterPro" id="IPR052035">
    <property type="entry name" value="ZnF_BED_domain_contain"/>
</dbReference>
<dbReference type="EMBL" id="CAJNOR010004042">
    <property type="protein sequence ID" value="CAF1470267.1"/>
    <property type="molecule type" value="Genomic_DNA"/>
</dbReference>
<reference evidence="11" key="1">
    <citation type="submission" date="2021-02" db="EMBL/GenBank/DDBJ databases">
        <authorList>
            <person name="Nowell W R."/>
        </authorList>
    </citation>
    <scope>NUCLEOTIDE SEQUENCE</scope>
</reference>
<dbReference type="CDD" id="cd05819">
    <property type="entry name" value="NHL"/>
    <property type="match status" value="1"/>
</dbReference>
<dbReference type="SUPFAM" id="SSF53098">
    <property type="entry name" value="Ribonuclease H-like"/>
    <property type="match status" value="1"/>
</dbReference>
<dbReference type="GO" id="GO:0046983">
    <property type="term" value="F:protein dimerization activity"/>
    <property type="evidence" value="ECO:0007669"/>
    <property type="project" value="InterPro"/>
</dbReference>
<keyword evidence="8" id="KW-1133">Transmembrane helix</keyword>
<dbReference type="InterPro" id="IPR011042">
    <property type="entry name" value="6-blade_b-propeller_TolB-like"/>
</dbReference>
<evidence type="ECO:0000256" key="6">
    <source>
        <dbReference type="ARBA" id="ARBA00023242"/>
    </source>
</evidence>
<dbReference type="InterPro" id="IPR008906">
    <property type="entry name" value="HATC_C_dom"/>
</dbReference>
<feature type="transmembrane region" description="Helical" evidence="8">
    <location>
        <begin position="98"/>
        <end position="121"/>
    </location>
</feature>
<feature type="region of interest" description="Disordered" evidence="7">
    <location>
        <begin position="379"/>
        <end position="400"/>
    </location>
</feature>
<evidence type="ECO:0000256" key="3">
    <source>
        <dbReference type="ARBA" id="ARBA00022737"/>
    </source>
</evidence>
<dbReference type="PANTHER" id="PTHR46481:SF10">
    <property type="entry name" value="ZINC FINGER BED DOMAIN-CONTAINING PROTEIN 39"/>
    <property type="match status" value="1"/>
</dbReference>
<dbReference type="Gene3D" id="1.10.10.1070">
    <property type="entry name" value="Zinc finger, BED domain-containing"/>
    <property type="match status" value="1"/>
</dbReference>
<dbReference type="AlphaFoldDB" id="A0A815R055"/>
<evidence type="ECO:0000313" key="12">
    <source>
        <dbReference type="Proteomes" id="UP000663828"/>
    </source>
</evidence>
<sequence>MKKISISATVQRVKRKQIVEYNQNLHTISTNDKIQNTSNTTTTISGVHSFSHKFLNDNHRLVVKKQSTNAWLDEKGLTNDYHKSLKKKMKKNCSIQRILVATLLTVLICIVITVVLFYILFKSKKQTKPASDFIPILRWNSTGITVAGIVNTPGNASNLLNQPTDIVLIHPNLLYIADYGNHRIQKYQLGNSNGTTVADEAYGSGGSLSNQLKNPSCIHIDSSNGIYISDSGNNRVQYWGNNMLTGITVAGNSAGMSDSTNDTFNDPVGLTRNETTGTLYIADFGNNRVMSYLLNASSGTLAAGTGTFGTGPTRDRRDERFVPSRPRTGRDEKFKTRRGTGQSFISTCPAINLFNCLNIDMDNDIIFVDNNQNSSFSTDIHTSTENSPSTSSRNSLSILSWSPSNQSNEYTCKKIEMLMKQNGKQYIVVDNTKVHSSKCWDLFGFPAIIESDGETPKIIEKFVTCRQCYMTYSFNSNSTRLLNNHICKKPHRARSSSASMAPNSSSSCHQTTLASYTAAGGVKLSDGHMKRMKDLQANWICKDIRPFAIIEDDGFREIAQELVSLGAKYGNIEVGRVLRSSKIIGLHIQELAQSHREKVRLQFVEPVEKQSLVICPDLWSDAHRQISYLGITASFVTSDYELRTIDLCCSPYRETNKTAESIIHALRYALAPFGLDNLHLLTFVSDRGSNFVKALKPYRSFFCLAHRLNNILKRAFYQNNLNKNKYNSNVSNQVNQSVVGEESDGDGSDDDDDESSYSKAADEGIPEDALNVLKTIIECKNLNGINQKIKEAGGYALKQSTNVRWLSLIELLESIEKSSNIIGRVLLGKKKFNINMDIVRSLVRLLRPFKFIIQIIQKGCEPSFHCVLISLLTLRASLESMSSLIAYEKSHNVNGGDSDEDDDDFESDGMLFFRTRINHLLETMIELKVEHFAAAMLHPRYRHLKACTSQEIKKCKEYIQKEMRSVSYQMKNDSSISSTSTNDPKLPPKKKQKRFGHQFESGNISDEYDDREEEERLDKYLSMRLDLEKIQDDPLIFWKQHDKTFPTLSVLARRLHSIPATTASVERSFSGGGQIVNERRTNLSPSQVDNILFIRSILSNGYHVMN</sequence>
<evidence type="ECO:0000256" key="8">
    <source>
        <dbReference type="SAM" id="Phobius"/>
    </source>
</evidence>
<dbReference type="SUPFAM" id="SSF140996">
    <property type="entry name" value="Hermes dimerisation domain"/>
    <property type="match status" value="1"/>
</dbReference>
<evidence type="ECO:0000313" key="10">
    <source>
        <dbReference type="EMBL" id="CAF1209747.1"/>
    </source>
</evidence>
<dbReference type="EMBL" id="CAJNOJ010000154">
    <property type="protein sequence ID" value="CAF1209747.1"/>
    <property type="molecule type" value="Genomic_DNA"/>
</dbReference>
<evidence type="ECO:0000256" key="5">
    <source>
        <dbReference type="ARBA" id="ARBA00022833"/>
    </source>
</evidence>
<evidence type="ECO:0000256" key="4">
    <source>
        <dbReference type="ARBA" id="ARBA00022771"/>
    </source>
</evidence>
<accession>A0A815R055</accession>
<name>A0A815R055_ADIRI</name>
<feature type="region of interest" description="Disordered" evidence="7">
    <location>
        <begin position="739"/>
        <end position="761"/>
    </location>
</feature>
<dbReference type="Pfam" id="PF05699">
    <property type="entry name" value="Dimer_Tnp_hAT"/>
    <property type="match status" value="1"/>
</dbReference>
<evidence type="ECO:0000256" key="1">
    <source>
        <dbReference type="ARBA" id="ARBA00004123"/>
    </source>
</evidence>
<feature type="compositionally biased region" description="Low complexity" evidence="7">
    <location>
        <begin position="383"/>
        <end position="400"/>
    </location>
</feature>
<feature type="compositionally biased region" description="Low complexity" evidence="7">
    <location>
        <begin position="972"/>
        <end position="983"/>
    </location>
</feature>
<keyword evidence="8" id="KW-0472">Membrane</keyword>
<dbReference type="PANTHER" id="PTHR46481">
    <property type="entry name" value="ZINC FINGER BED DOMAIN-CONTAINING PROTEIN 4"/>
    <property type="match status" value="1"/>
</dbReference>
<evidence type="ECO:0000259" key="9">
    <source>
        <dbReference type="Pfam" id="PF05699"/>
    </source>
</evidence>
<feature type="compositionally biased region" description="Basic and acidic residues" evidence="7">
    <location>
        <begin position="313"/>
        <end position="334"/>
    </location>
</feature>
<evidence type="ECO:0000256" key="7">
    <source>
        <dbReference type="SAM" id="MobiDB-lite"/>
    </source>
</evidence>
<dbReference type="InterPro" id="IPR001258">
    <property type="entry name" value="NHL_repeat"/>
</dbReference>
<dbReference type="Proteomes" id="UP000663828">
    <property type="component" value="Unassembled WGS sequence"/>
</dbReference>
<evidence type="ECO:0000313" key="11">
    <source>
        <dbReference type="EMBL" id="CAF1470267.1"/>
    </source>
</evidence>
<feature type="compositionally biased region" description="Acidic residues" evidence="7">
    <location>
        <begin position="741"/>
        <end position="755"/>
    </location>
</feature>
<keyword evidence="12" id="KW-1185">Reference proteome</keyword>